<keyword evidence="7" id="KW-0998">Cell outer membrane</keyword>
<dbReference type="PANTHER" id="PTHR30026:SF21">
    <property type="entry name" value="SLR1270 PROTEIN"/>
    <property type="match status" value="1"/>
</dbReference>
<comment type="subcellular location">
    <subcellularLocation>
        <location evidence="1">Cell outer membrane</location>
    </subcellularLocation>
</comment>
<comment type="similarity">
    <text evidence="2">Belongs to the outer membrane factor (OMF) (TC 1.B.17) family.</text>
</comment>
<reference evidence="8" key="1">
    <citation type="submission" date="2020-07" db="EMBL/GenBank/DDBJ databases">
        <title>Huge and variable diversity of episymbiotic CPR bacteria and DPANN archaea in groundwater ecosystems.</title>
        <authorList>
            <person name="He C.Y."/>
            <person name="Keren R."/>
            <person name="Whittaker M."/>
            <person name="Farag I.F."/>
            <person name="Doudna J."/>
            <person name="Cate J.H.D."/>
            <person name="Banfield J.F."/>
        </authorList>
    </citation>
    <scope>NUCLEOTIDE SEQUENCE</scope>
    <source>
        <strain evidence="8">NC_groundwater_1664_Pr3_B-0.1um_52_9</strain>
    </source>
</reference>
<proteinExistence type="inferred from homology"/>
<gene>
    <name evidence="8" type="ORF">HY912_19845</name>
</gene>
<evidence type="ECO:0000256" key="1">
    <source>
        <dbReference type="ARBA" id="ARBA00004442"/>
    </source>
</evidence>
<dbReference type="AlphaFoldDB" id="A0A9D6VA86"/>
<keyword evidence="3" id="KW-0813">Transport</keyword>
<keyword evidence="4" id="KW-1134">Transmembrane beta strand</keyword>
<protein>
    <submittedName>
        <fullName evidence="8">TolC family protein</fullName>
    </submittedName>
</protein>
<dbReference type="GO" id="GO:0015288">
    <property type="term" value="F:porin activity"/>
    <property type="evidence" value="ECO:0007669"/>
    <property type="project" value="TreeGrafter"/>
</dbReference>
<evidence type="ECO:0000256" key="6">
    <source>
        <dbReference type="ARBA" id="ARBA00023136"/>
    </source>
</evidence>
<dbReference type="Gene3D" id="1.20.1600.10">
    <property type="entry name" value="Outer membrane efflux proteins (OEP)"/>
    <property type="match status" value="1"/>
</dbReference>
<dbReference type="InterPro" id="IPR051906">
    <property type="entry name" value="TolC-like"/>
</dbReference>
<evidence type="ECO:0000256" key="4">
    <source>
        <dbReference type="ARBA" id="ARBA00022452"/>
    </source>
</evidence>
<evidence type="ECO:0000256" key="5">
    <source>
        <dbReference type="ARBA" id="ARBA00022692"/>
    </source>
</evidence>
<evidence type="ECO:0000256" key="2">
    <source>
        <dbReference type="ARBA" id="ARBA00007613"/>
    </source>
</evidence>
<organism evidence="8 9">
    <name type="scientific">Desulfomonile tiedjei</name>
    <dbReference type="NCBI Taxonomy" id="2358"/>
    <lineage>
        <taxon>Bacteria</taxon>
        <taxon>Pseudomonadati</taxon>
        <taxon>Thermodesulfobacteriota</taxon>
        <taxon>Desulfomonilia</taxon>
        <taxon>Desulfomonilales</taxon>
        <taxon>Desulfomonilaceae</taxon>
        <taxon>Desulfomonile</taxon>
    </lineage>
</organism>
<keyword evidence="5" id="KW-0812">Transmembrane</keyword>
<evidence type="ECO:0000313" key="8">
    <source>
        <dbReference type="EMBL" id="MBI5251752.1"/>
    </source>
</evidence>
<dbReference type="GO" id="GO:0009279">
    <property type="term" value="C:cell outer membrane"/>
    <property type="evidence" value="ECO:0007669"/>
    <property type="project" value="UniProtKB-SubCell"/>
</dbReference>
<dbReference type="GO" id="GO:1990281">
    <property type="term" value="C:efflux pump complex"/>
    <property type="evidence" value="ECO:0007669"/>
    <property type="project" value="TreeGrafter"/>
</dbReference>
<dbReference type="Pfam" id="PF02321">
    <property type="entry name" value="OEP"/>
    <property type="match status" value="2"/>
</dbReference>
<dbReference type="SUPFAM" id="SSF56954">
    <property type="entry name" value="Outer membrane efflux proteins (OEP)"/>
    <property type="match status" value="1"/>
</dbReference>
<dbReference type="GO" id="GO:0015562">
    <property type="term" value="F:efflux transmembrane transporter activity"/>
    <property type="evidence" value="ECO:0007669"/>
    <property type="project" value="InterPro"/>
</dbReference>
<name>A0A9D6VA86_9BACT</name>
<evidence type="ECO:0000256" key="3">
    <source>
        <dbReference type="ARBA" id="ARBA00022448"/>
    </source>
</evidence>
<dbReference type="PANTHER" id="PTHR30026">
    <property type="entry name" value="OUTER MEMBRANE PROTEIN TOLC"/>
    <property type="match status" value="1"/>
</dbReference>
<evidence type="ECO:0000256" key="7">
    <source>
        <dbReference type="ARBA" id="ARBA00023237"/>
    </source>
</evidence>
<sequence length="484" mass="55120">MGHLKVHRCFFILAFIVWIVRISLLAEAASLQHAQRKGSASSKRLSISQAVETAIARNLRLADSRLAVEEKKHQRRQAYSNFFPSVDLQYTAGADKYQGYIRNDFLQRSETNVEALSGIHPSRWTYRGSEARGIGTFPTYPYRIDPYRSFSIIATLTQPLFAGGRLVNDYSMANLGEAYSSLQLEVDRQDLILDVYYAYYQLLQATRLLEIANDSIRALQAFEYQATAFYREGVNPKADVLAAAGQLAQAYVQRSQARTDMGKAKATLNFLLHRPQETPIEIVENLTYIPSPYTIPDVYTTAAANRVEIRQANISVDQAMALVKSAQADLLPSVSVQLKAARLNDDWNVFDPEGNNDWSIRGVLTWSFDIFRKHETAKEKRTSQAKAFIEREQFVEQVMKDVKQAYDDMKRSENDIVENRKAVAFRKESFRVNQLSYQEQVATYVEVLDAQRQLALAQGDYIISMVGYLINRAVLERKMGILRE</sequence>
<dbReference type="EMBL" id="JACRDE010000518">
    <property type="protein sequence ID" value="MBI5251752.1"/>
    <property type="molecule type" value="Genomic_DNA"/>
</dbReference>
<accession>A0A9D6VA86</accession>
<dbReference type="Proteomes" id="UP000807825">
    <property type="component" value="Unassembled WGS sequence"/>
</dbReference>
<dbReference type="InterPro" id="IPR003423">
    <property type="entry name" value="OMP_efflux"/>
</dbReference>
<comment type="caution">
    <text evidence="8">The sequence shown here is derived from an EMBL/GenBank/DDBJ whole genome shotgun (WGS) entry which is preliminary data.</text>
</comment>
<keyword evidence="6" id="KW-0472">Membrane</keyword>
<evidence type="ECO:0000313" key="9">
    <source>
        <dbReference type="Proteomes" id="UP000807825"/>
    </source>
</evidence>